<dbReference type="SUPFAM" id="SSF52980">
    <property type="entry name" value="Restriction endonuclease-like"/>
    <property type="match status" value="1"/>
</dbReference>
<reference evidence="2" key="1">
    <citation type="submission" date="2022-01" db="EMBL/GenBank/DDBJ databases">
        <authorList>
            <person name="King R."/>
        </authorList>
    </citation>
    <scope>NUCLEOTIDE SEQUENCE</scope>
</reference>
<accession>A0A9N9MMS8</accession>
<dbReference type="PANTHER" id="PTHR39953:SF1">
    <property type="entry name" value="RE54151P"/>
    <property type="match status" value="1"/>
</dbReference>
<dbReference type="EMBL" id="OU892289">
    <property type="protein sequence ID" value="CAG9763467.1"/>
    <property type="molecule type" value="Genomic_DNA"/>
</dbReference>
<sequence>MRTTTDPGFVQADSYNLPEVTCEMIDIYYEEIAEYFIAGVRNVKAQRATRESYGDVAVGYVQLKRDHPQCIVKARITPEHKIRKQSYLVSVCIDEECHKVIDVKCNECEASEGGCKHGIALIFWLLRRHLHPSVTSTVCYWKKSSLAKLGDLKPTTTVNIFKYKRPPLRSKTTAFLDKTVQLLLEQNSTASIGNCFRTIPTVVEQISLHHMVLKFQATAPIINADHFLQFAKTVLTPEICKKICQITKTQCECPEWFAARFGRITASKLHEVAHCHTYDGTTLEAVLGARKFTPSKAMPRGLILEKQVLQVLCEEKKICAKRCGFTIKPEVPIFGASPDAIAKHHCMEIKCPSRAGTTENYYKNGTITEKFYAQVQLQMFLCDRQKSLFCVASPDFEEDKQITTIEVA</sequence>
<dbReference type="InterPro" id="IPR019080">
    <property type="entry name" value="YqaJ_viral_recombinase"/>
</dbReference>
<organism evidence="2 3">
    <name type="scientific">Ceutorhynchus assimilis</name>
    <name type="common">cabbage seed weevil</name>
    <dbReference type="NCBI Taxonomy" id="467358"/>
    <lineage>
        <taxon>Eukaryota</taxon>
        <taxon>Metazoa</taxon>
        <taxon>Ecdysozoa</taxon>
        <taxon>Arthropoda</taxon>
        <taxon>Hexapoda</taxon>
        <taxon>Insecta</taxon>
        <taxon>Pterygota</taxon>
        <taxon>Neoptera</taxon>
        <taxon>Endopterygota</taxon>
        <taxon>Coleoptera</taxon>
        <taxon>Polyphaga</taxon>
        <taxon>Cucujiformia</taxon>
        <taxon>Curculionidae</taxon>
        <taxon>Ceutorhynchinae</taxon>
        <taxon>Ceutorhynchus</taxon>
    </lineage>
</organism>
<dbReference type="InterPro" id="IPR011335">
    <property type="entry name" value="Restrct_endonuc-II-like"/>
</dbReference>
<gene>
    <name evidence="2" type="ORF">CEUTPL_LOCUS4131</name>
</gene>
<dbReference type="OrthoDB" id="6709040at2759"/>
<dbReference type="Gene3D" id="3.90.320.10">
    <property type="match status" value="1"/>
</dbReference>
<protein>
    <recommendedName>
        <fullName evidence="1">YqaJ viral recombinase domain-containing protein</fullName>
    </recommendedName>
</protein>
<evidence type="ECO:0000259" key="1">
    <source>
        <dbReference type="Pfam" id="PF09588"/>
    </source>
</evidence>
<evidence type="ECO:0000313" key="2">
    <source>
        <dbReference type="EMBL" id="CAG9763467.1"/>
    </source>
</evidence>
<evidence type="ECO:0000313" key="3">
    <source>
        <dbReference type="Proteomes" id="UP001152799"/>
    </source>
</evidence>
<dbReference type="Pfam" id="PF09588">
    <property type="entry name" value="YqaJ"/>
    <property type="match status" value="1"/>
</dbReference>
<dbReference type="PANTHER" id="PTHR39953">
    <property type="entry name" value="RE54151P"/>
    <property type="match status" value="1"/>
</dbReference>
<dbReference type="Proteomes" id="UP001152799">
    <property type="component" value="Chromosome 13"/>
</dbReference>
<dbReference type="CDD" id="cd22343">
    <property type="entry name" value="PDDEXK_lambda_exonuclease-like"/>
    <property type="match status" value="1"/>
</dbReference>
<name>A0A9N9MMS8_9CUCU</name>
<feature type="domain" description="YqaJ viral recombinase" evidence="1">
    <location>
        <begin position="255"/>
        <end position="382"/>
    </location>
</feature>
<keyword evidence="3" id="KW-1185">Reference proteome</keyword>
<dbReference type="AlphaFoldDB" id="A0A9N9MMS8"/>
<dbReference type="InterPro" id="IPR011604">
    <property type="entry name" value="PDDEXK-like_dom_sf"/>
</dbReference>
<dbReference type="GO" id="GO:0006281">
    <property type="term" value="P:DNA repair"/>
    <property type="evidence" value="ECO:0007669"/>
    <property type="project" value="UniProtKB-ARBA"/>
</dbReference>
<proteinExistence type="predicted"/>